<keyword evidence="2" id="KW-1185">Reference proteome</keyword>
<name>Q167B9_ROSDO</name>
<evidence type="ECO:0000313" key="1">
    <source>
        <dbReference type="EMBL" id="ABG31924.1"/>
    </source>
</evidence>
<dbReference type="EMBL" id="CP000362">
    <property type="protein sequence ID" value="ABG31924.1"/>
    <property type="molecule type" value="Genomic_DNA"/>
</dbReference>
<dbReference type="AlphaFoldDB" id="Q167B9"/>
<sequence length="34" mass="3812">MTEKAGGFEGVVPQKMRHLITIRQLPCSLSREQA</sequence>
<protein>
    <submittedName>
        <fullName evidence="1">Uncharacterized protein</fullName>
    </submittedName>
</protein>
<gene>
    <name evidence="1" type="ordered locus">RD1_2348</name>
</gene>
<dbReference type="Proteomes" id="UP000007029">
    <property type="component" value="Chromosome"/>
</dbReference>
<organism evidence="1 2">
    <name type="scientific">Roseobacter denitrificans (strain ATCC 33942 / OCh 114)</name>
    <name type="common">Erythrobacter sp. (strain OCh 114)</name>
    <name type="synonym">Roseobacter denitrificans</name>
    <dbReference type="NCBI Taxonomy" id="375451"/>
    <lineage>
        <taxon>Bacteria</taxon>
        <taxon>Pseudomonadati</taxon>
        <taxon>Pseudomonadota</taxon>
        <taxon>Alphaproteobacteria</taxon>
        <taxon>Rhodobacterales</taxon>
        <taxon>Roseobacteraceae</taxon>
        <taxon>Roseobacter</taxon>
    </lineage>
</organism>
<dbReference type="STRING" id="375451.RD1_2348"/>
<proteinExistence type="predicted"/>
<dbReference type="KEGG" id="rde:RD1_2348"/>
<reference evidence="1 2" key="1">
    <citation type="journal article" date="2007" name="J. Bacteriol.">
        <title>The complete genome sequence of Roseobacter denitrificans reveals a mixotrophic rather than photosynthetic metabolism.</title>
        <authorList>
            <person name="Swingley W.D."/>
            <person name="Sadekar S."/>
            <person name="Mastrian S.D."/>
            <person name="Matthies H.J."/>
            <person name="Hao J."/>
            <person name="Ramos H."/>
            <person name="Acharya C.R."/>
            <person name="Conrad A.L."/>
            <person name="Taylor H.L."/>
            <person name="Dejesa L.C."/>
            <person name="Shah M.K."/>
            <person name="O'huallachain M.E."/>
            <person name="Lince M.T."/>
            <person name="Blankenship R.E."/>
            <person name="Beatty J.T."/>
            <person name="Touchman J.W."/>
        </authorList>
    </citation>
    <scope>NUCLEOTIDE SEQUENCE [LARGE SCALE GENOMIC DNA]</scope>
    <source>
        <strain evidence="2">ATCC 33942 / OCh 114</strain>
    </source>
</reference>
<accession>Q167B9</accession>
<dbReference type="HOGENOM" id="CLU_3375683_0_0_5"/>
<evidence type="ECO:0000313" key="2">
    <source>
        <dbReference type="Proteomes" id="UP000007029"/>
    </source>
</evidence>